<gene>
    <name evidence="2" type="ORF">GZ78_14630</name>
</gene>
<sequence>MEYFVIPYTNNFLIIASSGALLGFLITGFGASELLELGLLGASFGFSVSVILYSSINGRKHIKNTIQNQ</sequence>
<comment type="caution">
    <text evidence="2">The sequence shown here is derived from an EMBL/GenBank/DDBJ whole genome shotgun (WGS) entry which is preliminary data.</text>
</comment>
<name>A0A081NF84_9GAMM</name>
<keyword evidence="1" id="KW-1133">Transmembrane helix</keyword>
<keyword evidence="1" id="KW-0812">Transmembrane</keyword>
<feature type="transmembrane region" description="Helical" evidence="1">
    <location>
        <begin position="12"/>
        <end position="31"/>
    </location>
</feature>
<reference evidence="2 3" key="1">
    <citation type="submission" date="2014-06" db="EMBL/GenBank/DDBJ databases">
        <title>Whole Genome Sequences of Three Symbiotic Endozoicomonas Bacteria.</title>
        <authorList>
            <person name="Neave M.J."/>
            <person name="Apprill A."/>
            <person name="Voolstra C.R."/>
        </authorList>
    </citation>
    <scope>NUCLEOTIDE SEQUENCE [LARGE SCALE GENOMIC DNA]</scope>
    <source>
        <strain evidence="2 3">DSM 25634</strain>
    </source>
</reference>
<evidence type="ECO:0000256" key="1">
    <source>
        <dbReference type="SAM" id="Phobius"/>
    </source>
</evidence>
<dbReference type="EMBL" id="JOKH01000003">
    <property type="protein sequence ID" value="KEQ17107.1"/>
    <property type="molecule type" value="Genomic_DNA"/>
</dbReference>
<accession>A0A081NF84</accession>
<evidence type="ECO:0000313" key="2">
    <source>
        <dbReference type="EMBL" id="KEQ17107.1"/>
    </source>
</evidence>
<dbReference type="AlphaFoldDB" id="A0A081NF84"/>
<keyword evidence="3" id="KW-1185">Reference proteome</keyword>
<feature type="transmembrane region" description="Helical" evidence="1">
    <location>
        <begin position="37"/>
        <end position="56"/>
    </location>
</feature>
<dbReference type="Proteomes" id="UP000028073">
    <property type="component" value="Unassembled WGS sequence"/>
</dbReference>
<proteinExistence type="predicted"/>
<evidence type="ECO:0000313" key="3">
    <source>
        <dbReference type="Proteomes" id="UP000028073"/>
    </source>
</evidence>
<protein>
    <submittedName>
        <fullName evidence="2">Uncharacterized protein</fullName>
    </submittedName>
</protein>
<organism evidence="2 3">
    <name type="scientific">Endozoicomonas numazuensis</name>
    <dbReference type="NCBI Taxonomy" id="1137799"/>
    <lineage>
        <taxon>Bacteria</taxon>
        <taxon>Pseudomonadati</taxon>
        <taxon>Pseudomonadota</taxon>
        <taxon>Gammaproteobacteria</taxon>
        <taxon>Oceanospirillales</taxon>
        <taxon>Endozoicomonadaceae</taxon>
        <taxon>Endozoicomonas</taxon>
    </lineage>
</organism>
<keyword evidence="1" id="KW-0472">Membrane</keyword>